<proteinExistence type="predicted"/>
<evidence type="ECO:0000313" key="2">
    <source>
        <dbReference type="Proteomes" id="UP000319432"/>
    </source>
</evidence>
<accession>A0A518V6R2</accession>
<keyword evidence="2" id="KW-1185">Reference proteome</keyword>
<organism evidence="1 2">
    <name type="scientific">Brevibacillus laterosporus</name>
    <name type="common">Bacillus laterosporus</name>
    <dbReference type="NCBI Taxonomy" id="1465"/>
    <lineage>
        <taxon>Bacteria</taxon>
        <taxon>Bacillati</taxon>
        <taxon>Bacillota</taxon>
        <taxon>Bacilli</taxon>
        <taxon>Bacillales</taxon>
        <taxon>Paenibacillaceae</taxon>
        <taxon>Brevibacillus</taxon>
    </lineage>
</organism>
<sequence length="497" mass="58048">MQYTQLIEKYQEIRSLTHDHEAWMNSSIGGDLWIDGLQIFLTVEPADFKATYIQYVENYTYNSHSFIQSLNALHQFTVDCANESEFELYKALALGMTWLSLYPHYQSDFFNVPGRITNHSIALLLSPTYQAIWITSYNEGLTLYIADKTTSQSSSFRPEQGRIYQNHQYFRQSDYVNFPYQSYFHEMAHILFCYDLYSRTLGDENEEISYLTHMETSIIALEETVLSELISVRDDLHVTHDGFNGSIFPEFAEHRLSVMRGEIPTVSARSLQWFTKAYMQLETENNYISDNQIKRLVVANHPLTEEEISSIMPPYQPYIDNIQQHSPWGICSEARKHIAAYREVIELMEPDSYCITKLQESMHPDTWPTPLSLLSKPTLPEPNPCQREQKKQLWRWREAYARLAKIRGYIEMEAPFADALLDVQHRLLIVAKRNARHLNAHLSAEDTLLKNHSGEIMPVENMLREVRIILCGLRHTSTRELLLSMLDEPFMHVLEPR</sequence>
<protein>
    <submittedName>
        <fullName evidence="1">Uncharacterized protein</fullName>
    </submittedName>
</protein>
<reference evidence="1 2" key="1">
    <citation type="submission" date="2018-11" db="EMBL/GenBank/DDBJ databases">
        <title>Phylogenetic determinants of toxin gene distribution in genomes of Brevibacillus laterosporus.</title>
        <authorList>
            <person name="Glare T.R."/>
            <person name="Durrant A."/>
            <person name="Berry C."/>
            <person name="Palma L."/>
            <person name="Ormskirk M."/>
            <person name="Cox M.O."/>
        </authorList>
    </citation>
    <scope>NUCLEOTIDE SEQUENCE [LARGE SCALE GENOMIC DNA]</scope>
    <source>
        <strain evidence="1 2">1821L</strain>
    </source>
</reference>
<dbReference type="EMBL" id="CP033464">
    <property type="protein sequence ID" value="QDX92668.1"/>
    <property type="molecule type" value="Genomic_DNA"/>
</dbReference>
<dbReference type="AlphaFoldDB" id="A0A518V6R2"/>
<evidence type="ECO:0000313" key="1">
    <source>
        <dbReference type="EMBL" id="QDX92668.1"/>
    </source>
</evidence>
<gene>
    <name evidence="1" type="ORF">EEL30_10315</name>
</gene>
<dbReference type="OrthoDB" id="2474305at2"/>
<dbReference type="Proteomes" id="UP000319432">
    <property type="component" value="Chromosome"/>
</dbReference>
<name>A0A518V6R2_BRELA</name>